<reference evidence="2 3" key="1">
    <citation type="submission" date="2013-12" db="EMBL/GenBank/DDBJ databases">
        <title>The Genome Sequence of Candida albicans P78048.</title>
        <authorList>
            <consortium name="The Broad Institute Genome Sequencing Platform"/>
            <consortium name="The Broad Institute Genome Sequencing Center for Infectious Disease"/>
            <person name="Cuomo C."/>
            <person name="Bennett R."/>
            <person name="Hirakawa M."/>
            <person name="Noverr M."/>
            <person name="Mitchell A."/>
            <person name="Young S.K."/>
            <person name="Zeng Q."/>
            <person name="Gargeya S."/>
            <person name="Fitzgerald M."/>
            <person name="Abouelleil A."/>
            <person name="Alvarado L."/>
            <person name="Berlin A.M."/>
            <person name="Chapman S.B."/>
            <person name="Dewar J."/>
            <person name="Goldberg J."/>
            <person name="Griggs A."/>
            <person name="Gujja S."/>
            <person name="Hansen M."/>
            <person name="Howarth C."/>
            <person name="Imamovic A."/>
            <person name="Larimer J."/>
            <person name="McCowan C."/>
            <person name="Murphy C."/>
            <person name="Pearson M."/>
            <person name="Priest M."/>
            <person name="Roberts A."/>
            <person name="Saif S."/>
            <person name="Shea T."/>
            <person name="Sykes S."/>
            <person name="Wortman J."/>
            <person name="Nusbaum C."/>
            <person name="Birren B."/>
        </authorList>
    </citation>
    <scope>NUCLEOTIDE SEQUENCE [LARGE SCALE GENOMIC DNA]</scope>
    <source>
        <strain evidence="2 3">P78048</strain>
    </source>
</reference>
<proteinExistence type="predicted"/>
<evidence type="ECO:0000313" key="2">
    <source>
        <dbReference type="EMBL" id="KGR21785.1"/>
    </source>
</evidence>
<evidence type="ECO:0000313" key="3">
    <source>
        <dbReference type="Proteomes" id="UP000030161"/>
    </source>
</evidence>
<comment type="caution">
    <text evidence="2">The sequence shown here is derived from an EMBL/GenBank/DDBJ whole genome shotgun (WGS) entry which is preliminary data.</text>
</comment>
<feature type="transmembrane region" description="Helical" evidence="1">
    <location>
        <begin position="6"/>
        <end position="31"/>
    </location>
</feature>
<dbReference type="EMBL" id="AJIX01000002">
    <property type="protein sequence ID" value="KGR21785.1"/>
    <property type="molecule type" value="Genomic_DNA"/>
</dbReference>
<accession>A0AB34Q085</accession>
<protein>
    <submittedName>
        <fullName evidence="2">Uncharacterized protein</fullName>
    </submittedName>
</protein>
<sequence length="115" mass="13231">MGYIRVIYYTGPLFVFIYSTYSFCIVTCNLINKNVVTMFRRGVLTVSYTKSSKAVTAQDLTFTSGITRVFCKSFKSIKRLKTFCLRNWSKFPPKNNHLRIVVVESTDSSKERSAI</sequence>
<gene>
    <name evidence="2" type="ORF">MG3_00003</name>
</gene>
<dbReference type="AlphaFoldDB" id="A0AB34Q085"/>
<keyword evidence="1" id="KW-0812">Transmembrane</keyword>
<keyword evidence="1" id="KW-0472">Membrane</keyword>
<name>A0AB34Q085_CANAX</name>
<evidence type="ECO:0000256" key="1">
    <source>
        <dbReference type="SAM" id="Phobius"/>
    </source>
</evidence>
<dbReference type="Proteomes" id="UP000030161">
    <property type="component" value="Unassembled WGS sequence"/>
</dbReference>
<keyword evidence="1" id="KW-1133">Transmembrane helix</keyword>
<organism evidence="2 3">
    <name type="scientific">Candida albicans P78048</name>
    <dbReference type="NCBI Taxonomy" id="1094989"/>
    <lineage>
        <taxon>Eukaryota</taxon>
        <taxon>Fungi</taxon>
        <taxon>Dikarya</taxon>
        <taxon>Ascomycota</taxon>
        <taxon>Saccharomycotina</taxon>
        <taxon>Pichiomycetes</taxon>
        <taxon>Debaryomycetaceae</taxon>
        <taxon>Candida/Lodderomyces clade</taxon>
        <taxon>Candida</taxon>
    </lineage>
</organism>